<keyword evidence="4" id="KW-1185">Reference proteome</keyword>
<evidence type="ECO:0000313" key="2">
    <source>
        <dbReference type="EMBL" id="RRH79097.1"/>
    </source>
</evidence>
<dbReference type="Proteomes" id="UP000271137">
    <property type="component" value="Unassembled WGS sequence"/>
</dbReference>
<accession>A0A3P3DXZ4</accession>
<feature type="non-terminal residue" evidence="2">
    <location>
        <position position="1"/>
    </location>
</feature>
<evidence type="ECO:0000313" key="5">
    <source>
        <dbReference type="Proteomes" id="UP000271590"/>
    </source>
</evidence>
<dbReference type="AlphaFoldDB" id="A0A3P3DXZ4"/>
<organism evidence="2 5">
    <name type="scientific">Variovorax beijingensis</name>
    <dbReference type="NCBI Taxonomy" id="2496117"/>
    <lineage>
        <taxon>Bacteria</taxon>
        <taxon>Pseudomonadati</taxon>
        <taxon>Pseudomonadota</taxon>
        <taxon>Betaproteobacteria</taxon>
        <taxon>Burkholderiales</taxon>
        <taxon>Comamonadaceae</taxon>
        <taxon>Variovorax</taxon>
    </lineage>
</organism>
<protein>
    <submittedName>
        <fullName evidence="2">Uncharacterized protein</fullName>
    </submittedName>
</protein>
<dbReference type="EMBL" id="RQXU01000069">
    <property type="protein sequence ID" value="RRH79097.1"/>
    <property type="molecule type" value="Genomic_DNA"/>
</dbReference>
<name>A0A3P3DXZ4_9BURK</name>
<comment type="caution">
    <text evidence="2">The sequence shown here is derived from an EMBL/GenBank/DDBJ whole genome shotgun (WGS) entry which is preliminary data.</text>
</comment>
<feature type="region of interest" description="Disordered" evidence="1">
    <location>
        <begin position="19"/>
        <end position="65"/>
    </location>
</feature>
<evidence type="ECO:0000256" key="1">
    <source>
        <dbReference type="SAM" id="MobiDB-lite"/>
    </source>
</evidence>
<evidence type="ECO:0000313" key="4">
    <source>
        <dbReference type="Proteomes" id="UP000271137"/>
    </source>
</evidence>
<reference evidence="3 4" key="2">
    <citation type="submission" date="2018-12" db="EMBL/GenBank/DDBJ databases">
        <title>The genome sequences of strain 502.</title>
        <authorList>
            <person name="Gao J."/>
            <person name="Sun J."/>
        </authorList>
    </citation>
    <scope>NUCLEOTIDE SEQUENCE [LARGE SCALE GENOMIC DNA]</scope>
    <source>
        <strain evidence="3 4">502</strain>
    </source>
</reference>
<gene>
    <name evidence="2" type="ORF">EH244_32105</name>
    <name evidence="3" type="ORF">EJO66_32490</name>
</gene>
<sequence>LDSDNAPRPLVQMQARVQPALPPRKAVPALKAPVRPAAARRAANTRSAPRLAAAQAAAPGDWTEF</sequence>
<evidence type="ECO:0000313" key="3">
    <source>
        <dbReference type="EMBL" id="RSZ23638.1"/>
    </source>
</evidence>
<feature type="compositionally biased region" description="Low complexity" evidence="1">
    <location>
        <begin position="26"/>
        <end position="58"/>
    </location>
</feature>
<dbReference type="EMBL" id="RXFQ01000080">
    <property type="protein sequence ID" value="RSZ23638.1"/>
    <property type="molecule type" value="Genomic_DNA"/>
</dbReference>
<dbReference type="Proteomes" id="UP000271590">
    <property type="component" value="Unassembled WGS sequence"/>
</dbReference>
<proteinExistence type="predicted"/>
<reference evidence="2 5" key="1">
    <citation type="submission" date="2018-11" db="EMBL/GenBank/DDBJ databases">
        <title>The genome of Variovorax sp T529.</title>
        <authorList>
            <person name="Gao J."/>
        </authorList>
    </citation>
    <scope>NUCLEOTIDE SEQUENCE [LARGE SCALE GENOMIC DNA]</scope>
    <source>
        <strain evidence="2 5">T529</strain>
    </source>
</reference>